<protein>
    <recommendedName>
        <fullName evidence="6 7">Small ribosomal subunit protein uS4</fullName>
    </recommendedName>
</protein>
<evidence type="ECO:0000256" key="6">
    <source>
        <dbReference type="ARBA" id="ARBA00035254"/>
    </source>
</evidence>
<evidence type="ECO:0000256" key="1">
    <source>
        <dbReference type="ARBA" id="ARBA00007465"/>
    </source>
</evidence>
<dbReference type="InterPro" id="IPR001912">
    <property type="entry name" value="Ribosomal_uS4_N"/>
</dbReference>
<dbReference type="InterPro" id="IPR022801">
    <property type="entry name" value="Ribosomal_uS4"/>
</dbReference>
<dbReference type="AlphaFoldDB" id="A0A1G2P1K3"/>
<keyword evidence="2 7" id="KW-0699">rRNA-binding</keyword>
<evidence type="ECO:0000313" key="11">
    <source>
        <dbReference type="EMBL" id="OHA41471.1"/>
    </source>
</evidence>
<comment type="function">
    <text evidence="7">With S5 and S12 plays an important role in translational accuracy.</text>
</comment>
<evidence type="ECO:0000259" key="9">
    <source>
        <dbReference type="SMART" id="SM00363"/>
    </source>
</evidence>
<dbReference type="SMART" id="SM00363">
    <property type="entry name" value="S4"/>
    <property type="match status" value="1"/>
</dbReference>
<evidence type="ECO:0000256" key="8">
    <source>
        <dbReference type="SAM" id="MobiDB-lite"/>
    </source>
</evidence>
<reference evidence="11 12" key="1">
    <citation type="journal article" date="2016" name="Nat. Commun.">
        <title>Thousands of microbial genomes shed light on interconnected biogeochemical processes in an aquifer system.</title>
        <authorList>
            <person name="Anantharaman K."/>
            <person name="Brown C.T."/>
            <person name="Hug L.A."/>
            <person name="Sharon I."/>
            <person name="Castelle C.J."/>
            <person name="Probst A.J."/>
            <person name="Thomas B.C."/>
            <person name="Singh A."/>
            <person name="Wilkins M.J."/>
            <person name="Karaoz U."/>
            <person name="Brodie E.L."/>
            <person name="Williams K.H."/>
            <person name="Hubbard S.S."/>
            <person name="Banfield J.F."/>
        </authorList>
    </citation>
    <scope>NUCLEOTIDE SEQUENCE [LARGE SCALE GENOMIC DNA]</scope>
</reference>
<dbReference type="GO" id="GO:0019843">
    <property type="term" value="F:rRNA binding"/>
    <property type="evidence" value="ECO:0007669"/>
    <property type="project" value="UniProtKB-UniRule"/>
</dbReference>
<dbReference type="FunFam" id="3.10.290.10:FF:000001">
    <property type="entry name" value="30S ribosomal protein S4"/>
    <property type="match status" value="1"/>
</dbReference>
<evidence type="ECO:0000256" key="2">
    <source>
        <dbReference type="ARBA" id="ARBA00022730"/>
    </source>
</evidence>
<dbReference type="Gene3D" id="1.10.1050.10">
    <property type="entry name" value="Ribosomal Protein S4 Delta 41, Chain A, domain 1"/>
    <property type="match status" value="1"/>
</dbReference>
<evidence type="ECO:0000256" key="3">
    <source>
        <dbReference type="ARBA" id="ARBA00022884"/>
    </source>
</evidence>
<dbReference type="Pfam" id="PF00163">
    <property type="entry name" value="Ribosomal_S4"/>
    <property type="match status" value="1"/>
</dbReference>
<comment type="caution">
    <text evidence="11">The sequence shown here is derived from an EMBL/GenBank/DDBJ whole genome shotgun (WGS) entry which is preliminary data.</text>
</comment>
<evidence type="ECO:0000256" key="7">
    <source>
        <dbReference type="HAMAP-Rule" id="MF_01306"/>
    </source>
</evidence>
<dbReference type="GO" id="GO:0003735">
    <property type="term" value="F:structural constituent of ribosome"/>
    <property type="evidence" value="ECO:0007669"/>
    <property type="project" value="InterPro"/>
</dbReference>
<dbReference type="NCBIfam" id="NF003717">
    <property type="entry name" value="PRK05327.1"/>
    <property type="match status" value="1"/>
</dbReference>
<dbReference type="InterPro" id="IPR002942">
    <property type="entry name" value="S4_RNA-bd"/>
</dbReference>
<dbReference type="PANTHER" id="PTHR11831">
    <property type="entry name" value="30S 40S RIBOSOMAL PROTEIN"/>
    <property type="match status" value="1"/>
</dbReference>
<dbReference type="NCBIfam" id="TIGR01017">
    <property type="entry name" value="rpsD_bact"/>
    <property type="match status" value="1"/>
</dbReference>
<dbReference type="InterPro" id="IPR036986">
    <property type="entry name" value="S4_RNA-bd_sf"/>
</dbReference>
<name>A0A1G2P1K3_9BACT</name>
<proteinExistence type="inferred from homology"/>
<accession>A0A1G2P1K3</accession>
<dbReference type="SMART" id="SM01390">
    <property type="entry name" value="Ribosomal_S4"/>
    <property type="match status" value="1"/>
</dbReference>
<dbReference type="InterPro" id="IPR005709">
    <property type="entry name" value="Ribosomal_uS4_bac-type"/>
</dbReference>
<feature type="region of interest" description="Disordered" evidence="8">
    <location>
        <begin position="28"/>
        <end position="47"/>
    </location>
</feature>
<sequence>MKIGPKYKIARRLGASIFDKTATPKFAASSAKKSKTTRPKAKSQYGTQLNEKQKARFMYGINERQFGNYVSKALAMKNRKTPDTLYEMLETRIDNVLYRAGFASTRQFGRQIVSHGHIVVNGTKVTIPSFKVSMGDVVSIREASSKKKCFANLDAVLKEMSFPKWITVDAAKREIKVVDLPVLMPSENMFDVNAIIQYYQR</sequence>
<dbReference type="SUPFAM" id="SSF55174">
    <property type="entry name" value="Alpha-L RNA-binding motif"/>
    <property type="match status" value="1"/>
</dbReference>
<dbReference type="PANTHER" id="PTHR11831:SF4">
    <property type="entry name" value="SMALL RIBOSOMAL SUBUNIT PROTEIN US4M"/>
    <property type="match status" value="1"/>
</dbReference>
<evidence type="ECO:0000313" key="12">
    <source>
        <dbReference type="Proteomes" id="UP000177269"/>
    </source>
</evidence>
<dbReference type="CDD" id="cd00165">
    <property type="entry name" value="S4"/>
    <property type="match status" value="1"/>
</dbReference>
<dbReference type="GO" id="GO:0015935">
    <property type="term" value="C:small ribosomal subunit"/>
    <property type="evidence" value="ECO:0007669"/>
    <property type="project" value="InterPro"/>
</dbReference>
<dbReference type="Proteomes" id="UP000177269">
    <property type="component" value="Unassembled WGS sequence"/>
</dbReference>
<organism evidence="11 12">
    <name type="scientific">Candidatus Taylorbacteria bacterium RIFCSPLOWO2_12_FULL_43_20</name>
    <dbReference type="NCBI Taxonomy" id="1802332"/>
    <lineage>
        <taxon>Bacteria</taxon>
        <taxon>Candidatus Tayloriibacteriota</taxon>
    </lineage>
</organism>
<evidence type="ECO:0000256" key="4">
    <source>
        <dbReference type="ARBA" id="ARBA00022980"/>
    </source>
</evidence>
<gene>
    <name evidence="7" type="primary">rpsD</name>
    <name evidence="11" type="ORF">A3G52_00785</name>
</gene>
<evidence type="ECO:0000259" key="10">
    <source>
        <dbReference type="SMART" id="SM01390"/>
    </source>
</evidence>
<dbReference type="EMBL" id="MHSK01000032">
    <property type="protein sequence ID" value="OHA41471.1"/>
    <property type="molecule type" value="Genomic_DNA"/>
</dbReference>
<dbReference type="Pfam" id="PF01479">
    <property type="entry name" value="S4"/>
    <property type="match status" value="1"/>
</dbReference>
<keyword evidence="5 7" id="KW-0687">Ribonucleoprotein</keyword>
<keyword evidence="3 7" id="KW-0694">RNA-binding</keyword>
<dbReference type="Gene3D" id="3.10.290.10">
    <property type="entry name" value="RNA-binding S4 domain"/>
    <property type="match status" value="1"/>
</dbReference>
<dbReference type="HAMAP" id="MF_01306_B">
    <property type="entry name" value="Ribosomal_uS4_B"/>
    <property type="match status" value="1"/>
</dbReference>
<comment type="similarity">
    <text evidence="1 7">Belongs to the universal ribosomal protein uS4 family.</text>
</comment>
<feature type="domain" description="Small ribosomal subunit protein uS4 N-terminal" evidence="10">
    <location>
        <begin position="1"/>
        <end position="90"/>
    </location>
</feature>
<feature type="domain" description="RNA-binding S4" evidence="9">
    <location>
        <begin position="91"/>
        <end position="156"/>
    </location>
</feature>
<evidence type="ECO:0000256" key="5">
    <source>
        <dbReference type="ARBA" id="ARBA00023274"/>
    </source>
</evidence>
<dbReference type="GO" id="GO:0042274">
    <property type="term" value="P:ribosomal small subunit biogenesis"/>
    <property type="evidence" value="ECO:0007669"/>
    <property type="project" value="TreeGrafter"/>
</dbReference>
<keyword evidence="4 7" id="KW-0689">Ribosomal protein</keyword>
<dbReference type="PROSITE" id="PS50889">
    <property type="entry name" value="S4"/>
    <property type="match status" value="1"/>
</dbReference>
<comment type="subunit">
    <text evidence="7">Part of the 30S ribosomal subunit. Contacts protein S5. The interaction surface between S4 and S5 is involved in control of translational fidelity.</text>
</comment>
<comment type="function">
    <text evidence="7">One of the primary rRNA binding proteins, it binds directly to 16S rRNA where it nucleates assembly of the body of the 30S subunit.</text>
</comment>
<feature type="compositionally biased region" description="Basic residues" evidence="8">
    <location>
        <begin position="32"/>
        <end position="41"/>
    </location>
</feature>
<dbReference type="GO" id="GO:0006412">
    <property type="term" value="P:translation"/>
    <property type="evidence" value="ECO:0007669"/>
    <property type="project" value="UniProtKB-UniRule"/>
</dbReference>